<dbReference type="Gene3D" id="2.30.30.830">
    <property type="match status" value="1"/>
</dbReference>
<gene>
    <name evidence="2" type="ORF">FHP08_15285</name>
</gene>
<dbReference type="Pfam" id="PF04351">
    <property type="entry name" value="PilP"/>
    <property type="match status" value="1"/>
</dbReference>
<dbReference type="PIRSF" id="PIRSF016481">
    <property type="entry name" value="Pilus_assembly_PilP"/>
    <property type="match status" value="1"/>
</dbReference>
<evidence type="ECO:0000313" key="2">
    <source>
        <dbReference type="EMBL" id="TXL64294.1"/>
    </source>
</evidence>
<organism evidence="2 3">
    <name type="scientific">Zeimonas arvi</name>
    <dbReference type="NCBI Taxonomy" id="2498847"/>
    <lineage>
        <taxon>Bacteria</taxon>
        <taxon>Pseudomonadati</taxon>
        <taxon>Pseudomonadota</taxon>
        <taxon>Betaproteobacteria</taxon>
        <taxon>Burkholderiales</taxon>
        <taxon>Burkholderiaceae</taxon>
        <taxon>Zeimonas</taxon>
    </lineage>
</organism>
<sequence>MTRETIAARMPLLAAAMLAAMLAGCGDDRSELRSWMENVRATMQPVRETIAEPKKFEPFRYDRAAEVHPFARTRLAGLSADDARSSRGSVLKPDLARPREQLESFPLDAIRMVGHMSNGRQNFALLQVESVVHQARVGNHAGQNHGVITRVAENEVRLRELVQDAAGDWVHRETTLQLQEGGK</sequence>
<feature type="signal peptide" evidence="1">
    <location>
        <begin position="1"/>
        <end position="25"/>
    </location>
</feature>
<comment type="caution">
    <text evidence="2">The sequence shown here is derived from an EMBL/GenBank/DDBJ whole genome shotgun (WGS) entry which is preliminary data.</text>
</comment>
<dbReference type="AlphaFoldDB" id="A0A5C8NTU1"/>
<keyword evidence="1" id="KW-0732">Signal</keyword>
<dbReference type="InterPro" id="IPR007446">
    <property type="entry name" value="PilP"/>
</dbReference>
<protein>
    <submittedName>
        <fullName evidence="2">Pilus assembly protein PilP</fullName>
    </submittedName>
</protein>
<dbReference type="PROSITE" id="PS51257">
    <property type="entry name" value="PROKAR_LIPOPROTEIN"/>
    <property type="match status" value="1"/>
</dbReference>
<dbReference type="Proteomes" id="UP000321548">
    <property type="component" value="Unassembled WGS sequence"/>
</dbReference>
<evidence type="ECO:0000256" key="1">
    <source>
        <dbReference type="SAM" id="SignalP"/>
    </source>
</evidence>
<evidence type="ECO:0000313" key="3">
    <source>
        <dbReference type="Proteomes" id="UP000321548"/>
    </source>
</evidence>
<dbReference type="RefSeq" id="WP_147705354.1">
    <property type="nucleotide sequence ID" value="NZ_VDUY01000006.1"/>
</dbReference>
<feature type="chain" id="PRO_5023049381" evidence="1">
    <location>
        <begin position="26"/>
        <end position="183"/>
    </location>
</feature>
<reference evidence="2 3" key="1">
    <citation type="submission" date="2019-06" db="EMBL/GenBank/DDBJ databases">
        <title>Quisquiliibacterium sp. nov., isolated from a maize field.</title>
        <authorList>
            <person name="Lin S.-Y."/>
            <person name="Tsai C.-F."/>
            <person name="Young C.-C."/>
        </authorList>
    </citation>
    <scope>NUCLEOTIDE SEQUENCE [LARGE SCALE GENOMIC DNA]</scope>
    <source>
        <strain evidence="2 3">CC-CFT501</strain>
    </source>
</reference>
<dbReference type="OrthoDB" id="5296580at2"/>
<accession>A0A5C8NTU1</accession>
<keyword evidence="3" id="KW-1185">Reference proteome</keyword>
<name>A0A5C8NTU1_9BURK</name>
<proteinExistence type="predicted"/>
<dbReference type="EMBL" id="VDUY01000006">
    <property type="protein sequence ID" value="TXL64294.1"/>
    <property type="molecule type" value="Genomic_DNA"/>
</dbReference>